<dbReference type="Gramene" id="Solyc09g055710.3.1">
    <property type="protein sequence ID" value="Solyc09g055710.3.1"/>
    <property type="gene ID" value="Solyc09g055710.3"/>
</dbReference>
<reference evidence="1" key="1">
    <citation type="journal article" date="2012" name="Nature">
        <title>The tomato genome sequence provides insights into fleshy fruit evolution.</title>
        <authorList>
            <consortium name="Tomato Genome Consortium"/>
        </authorList>
    </citation>
    <scope>NUCLEOTIDE SEQUENCE [LARGE SCALE GENOMIC DNA]</scope>
    <source>
        <strain evidence="1">cv. Heinz 1706</strain>
    </source>
</reference>
<dbReference type="Proteomes" id="UP000004994">
    <property type="component" value="Chromosome 9"/>
</dbReference>
<accession>A0A3Q7I3B1</accession>
<proteinExistence type="predicted"/>
<dbReference type="EnsemblPlants" id="Solyc09g055710.3.1">
    <property type="protein sequence ID" value="Solyc09g055710.3.1"/>
    <property type="gene ID" value="Solyc09g055710.3"/>
</dbReference>
<name>A0A3Q7I3B1_SOLLC</name>
<organism evidence="1">
    <name type="scientific">Solanum lycopersicum</name>
    <name type="common">Tomato</name>
    <name type="synonym">Lycopersicon esculentum</name>
    <dbReference type="NCBI Taxonomy" id="4081"/>
    <lineage>
        <taxon>Eukaryota</taxon>
        <taxon>Viridiplantae</taxon>
        <taxon>Streptophyta</taxon>
        <taxon>Embryophyta</taxon>
        <taxon>Tracheophyta</taxon>
        <taxon>Spermatophyta</taxon>
        <taxon>Magnoliopsida</taxon>
        <taxon>eudicotyledons</taxon>
        <taxon>Gunneridae</taxon>
        <taxon>Pentapetalae</taxon>
        <taxon>asterids</taxon>
        <taxon>lamiids</taxon>
        <taxon>Solanales</taxon>
        <taxon>Solanaceae</taxon>
        <taxon>Solanoideae</taxon>
        <taxon>Solaneae</taxon>
        <taxon>Solanum</taxon>
        <taxon>Solanum subgen. Lycopersicon</taxon>
    </lineage>
</organism>
<sequence length="43" mass="4989">MPESSPLCCLGHEFRVVLMQIPNMLVDITSWLFESVLDDKHRT</sequence>
<protein>
    <submittedName>
        <fullName evidence="1">Uncharacterized protein</fullName>
    </submittedName>
</protein>
<dbReference type="AlphaFoldDB" id="A0A3Q7I3B1"/>
<dbReference type="PaxDb" id="4081-Solyc09g055710.2.1"/>
<reference evidence="1" key="2">
    <citation type="submission" date="2019-01" db="UniProtKB">
        <authorList>
            <consortium name="EnsemblPlants"/>
        </authorList>
    </citation>
    <scope>IDENTIFICATION</scope>
    <source>
        <strain evidence="1">cv. Heinz 1706</strain>
    </source>
</reference>
<keyword evidence="2" id="KW-1185">Reference proteome</keyword>
<dbReference type="InParanoid" id="A0A3Q7I3B1"/>
<evidence type="ECO:0000313" key="1">
    <source>
        <dbReference type="EnsemblPlants" id="Solyc09g055710.3.1"/>
    </source>
</evidence>
<evidence type="ECO:0000313" key="2">
    <source>
        <dbReference type="Proteomes" id="UP000004994"/>
    </source>
</evidence>